<evidence type="ECO:0000313" key="1">
    <source>
        <dbReference type="EMBL" id="ALF52558.1"/>
    </source>
</evidence>
<accession>A0A0M4T0L6</accession>
<dbReference type="EMBL" id="CP012036">
    <property type="protein sequence ID" value="ALF52558.1"/>
    <property type="molecule type" value="Genomic_DNA"/>
</dbReference>
<name>A0A0M4T0L6_9NOSO</name>
<protein>
    <recommendedName>
        <fullName evidence="3">Abortive infection protein-like C-terminal domain-containing protein</fullName>
    </recommendedName>
</protein>
<gene>
    <name evidence="1" type="ORF">ACX27_06420</name>
</gene>
<proteinExistence type="predicted"/>
<dbReference type="Proteomes" id="UP000062645">
    <property type="component" value="Chromosome"/>
</dbReference>
<keyword evidence="2" id="KW-1185">Reference proteome</keyword>
<evidence type="ECO:0000313" key="2">
    <source>
        <dbReference type="Proteomes" id="UP000062645"/>
    </source>
</evidence>
<dbReference type="PATRIC" id="fig|224013.5.peg.1566"/>
<reference evidence="2" key="1">
    <citation type="submission" date="2015-07" db="EMBL/GenBank/DDBJ databases">
        <title>Genome Of Nitrogen-Fixing Cyanobacterium Nostoc piscinale CENA21 From Solimoes/Amazon River Floodplain Sediments And Comparative Genomics To Uncover Biosynthetic Natural Products Potential.</title>
        <authorList>
            <person name="Leao T.F."/>
            <person name="Leao P.N."/>
            <person name="Guimaraes P.I."/>
            <person name="de Melo A.G.C."/>
            <person name="Ramos R.T.J."/>
            <person name="Silva A."/>
            <person name="Fiore M.F."/>
            <person name="Schneider M.P.C."/>
        </authorList>
    </citation>
    <scope>NUCLEOTIDE SEQUENCE [LARGE SCALE GENOMIC DNA]</scope>
    <source>
        <strain evidence="2">CENA21</strain>
    </source>
</reference>
<dbReference type="AlphaFoldDB" id="A0A0M4T0L6"/>
<dbReference type="KEGG" id="npz:ACX27_06420"/>
<sequence>MLSLVEYLIHEYPYLKTETVNHLFEYHNVGYRVEQNNSHYPGTAKVVVYYDELLADNDKILNSDIPYQSVIESIQAAKKYLSDPQNIDIANSILSSIKAVKGYLKGYFKSHGKNPATLDDCIKELQKQKVCPEEIIIKPLKSLYIYRHRTENVAHGSPLTAELSNEDALLCNEMAISLINYFHRKFTVSC</sequence>
<evidence type="ECO:0008006" key="3">
    <source>
        <dbReference type="Google" id="ProtNLM"/>
    </source>
</evidence>
<reference evidence="1 2" key="2">
    <citation type="journal article" date="2016" name="Genome Announc.">
        <title>Draft Genome Sequence of the N2-Fixing Cyanobacterium Nostoc piscinale CENA21, Isolated from the Brazilian Amazon Floodplain.</title>
        <authorList>
            <person name="Leao T."/>
            <person name="Guimaraes P.I."/>
            <person name="de Melo A.G."/>
            <person name="Ramos R.T."/>
            <person name="Leao P.N."/>
            <person name="Silva A."/>
            <person name="Fiore M.F."/>
            <person name="Schneider M.P."/>
        </authorList>
    </citation>
    <scope>NUCLEOTIDE SEQUENCE [LARGE SCALE GENOMIC DNA]</scope>
    <source>
        <strain evidence="1 2">CENA21</strain>
    </source>
</reference>
<organism evidence="1 2">
    <name type="scientific">Nostoc piscinale CENA21</name>
    <dbReference type="NCBI Taxonomy" id="224013"/>
    <lineage>
        <taxon>Bacteria</taxon>
        <taxon>Bacillati</taxon>
        <taxon>Cyanobacteriota</taxon>
        <taxon>Cyanophyceae</taxon>
        <taxon>Nostocales</taxon>
        <taxon>Nostocaceae</taxon>
        <taxon>Nostoc</taxon>
    </lineage>
</organism>